<evidence type="ECO:0000313" key="2">
    <source>
        <dbReference type="Proteomes" id="UP000321617"/>
    </source>
</evidence>
<dbReference type="EMBL" id="VLLL01000010">
    <property type="protein sequence ID" value="TWJ07711.1"/>
    <property type="molecule type" value="Genomic_DNA"/>
</dbReference>
<organism evidence="1 2">
    <name type="scientific">Stackebrandtia albiflava</name>
    <dbReference type="NCBI Taxonomy" id="406432"/>
    <lineage>
        <taxon>Bacteria</taxon>
        <taxon>Bacillati</taxon>
        <taxon>Actinomycetota</taxon>
        <taxon>Actinomycetes</taxon>
        <taxon>Glycomycetales</taxon>
        <taxon>Glycomycetaceae</taxon>
        <taxon>Stackebrandtia</taxon>
    </lineage>
</organism>
<name>A0A562UQ15_9ACTN</name>
<gene>
    <name evidence="1" type="ORF">LX16_4871</name>
</gene>
<dbReference type="Proteomes" id="UP000321617">
    <property type="component" value="Unassembled WGS sequence"/>
</dbReference>
<proteinExistence type="predicted"/>
<accession>A0A562UQ15</accession>
<evidence type="ECO:0000313" key="1">
    <source>
        <dbReference type="EMBL" id="TWJ07711.1"/>
    </source>
</evidence>
<keyword evidence="2" id="KW-1185">Reference proteome</keyword>
<comment type="caution">
    <text evidence="1">The sequence shown here is derived from an EMBL/GenBank/DDBJ whole genome shotgun (WGS) entry which is preliminary data.</text>
</comment>
<sequence>MSRNRQCVTDDPDLNDELIERWADDDTPQGFERYLYSRGMYPPGYDFAIEYDVELYYPPGSDEGVLAWNTSRFGVQGDQADETRMNPRN</sequence>
<reference evidence="1 2" key="1">
    <citation type="journal article" date="2013" name="Stand. Genomic Sci.">
        <title>Genomic Encyclopedia of Type Strains, Phase I: The one thousand microbial genomes (KMG-I) project.</title>
        <authorList>
            <person name="Kyrpides N.C."/>
            <person name="Woyke T."/>
            <person name="Eisen J.A."/>
            <person name="Garrity G."/>
            <person name="Lilburn T.G."/>
            <person name="Beck B.J."/>
            <person name="Whitman W.B."/>
            <person name="Hugenholtz P."/>
            <person name="Klenk H.P."/>
        </authorList>
    </citation>
    <scope>NUCLEOTIDE SEQUENCE [LARGE SCALE GENOMIC DNA]</scope>
    <source>
        <strain evidence="1 2">DSM 45044</strain>
    </source>
</reference>
<protein>
    <submittedName>
        <fullName evidence="1">Uncharacterized protein</fullName>
    </submittedName>
</protein>
<dbReference type="AlphaFoldDB" id="A0A562UQ15"/>